<proteinExistence type="inferred from homology"/>
<gene>
    <name evidence="5" type="ORF">HGM15179_000499</name>
</gene>
<dbReference type="CDD" id="cd04416">
    <property type="entry name" value="NDPk_TX"/>
    <property type="match status" value="2"/>
</dbReference>
<dbReference type="AlphaFoldDB" id="A0A8K1GYT6"/>
<dbReference type="GO" id="GO:0006228">
    <property type="term" value="P:UTP biosynthetic process"/>
    <property type="evidence" value="ECO:0007669"/>
    <property type="project" value="InterPro"/>
</dbReference>
<dbReference type="InterPro" id="IPR051766">
    <property type="entry name" value="TXND_domain-containing"/>
</dbReference>
<feature type="non-terminal residue" evidence="5">
    <location>
        <position position="1"/>
    </location>
</feature>
<evidence type="ECO:0000256" key="1">
    <source>
        <dbReference type="ARBA" id="ARBA00008142"/>
    </source>
</evidence>
<sequence>AEADGVETLKSFRNSCEPVFLFSVHGKILSMVKGVNAPLITKIVTDLVQEERQIAAGEKERTEVEELLFPEGSAEEAVEEEVLTYSVGIIKPDDVLAGRVEEIKKKIKNAGFDIKADEERMLTEEQIREFYARNKEEPDFDAFVQFMMTGPCHVLIITKKEPTGAIPHWKELQKTSGTAELPGLTKPESLENICDVQDSVEDASRQLAFFFPNYHASEVEHNTERTLAIIRPSLLKEKRESVLQTIKDYGFQIAMQKEIILSEEQVRLFYKEHVAQDYFPVLLEQMTSGPTLVLALTRENAVSHWRRLLGPKVLEEAKENPESLRAQFAVENVPINQLHGSSSVRDAQKELEFFFPEEQTLALIKPDAVKTHKDEIIQKVKDAGFSISKVKEQALTREMAAQFYKDHEGKPFFEQLVNCMTQGPSVIMVLSKENAVEEWRNLMGPPDPEEAKRTCPESIRAQFAQDILSNAVHGSSNIEHAERSIKFVFGELDAD</sequence>
<dbReference type="GO" id="GO:0004550">
    <property type="term" value="F:nucleoside diphosphate kinase activity"/>
    <property type="evidence" value="ECO:0007669"/>
    <property type="project" value="InterPro"/>
</dbReference>
<comment type="similarity">
    <text evidence="1 2 3">Belongs to the NDK family.</text>
</comment>
<dbReference type="PANTHER" id="PTHR46135:SF3">
    <property type="entry name" value="NME_NM23 FAMILY MEMBER 8"/>
    <property type="match status" value="1"/>
</dbReference>
<comment type="caution">
    <text evidence="2">Lacks conserved residue(s) required for the propagation of feature annotation.</text>
</comment>
<dbReference type="SUPFAM" id="SSF54919">
    <property type="entry name" value="Nucleoside diphosphate kinase, NDK"/>
    <property type="match status" value="3"/>
</dbReference>
<dbReference type="Pfam" id="PF00334">
    <property type="entry name" value="NDK"/>
    <property type="match status" value="2"/>
</dbReference>
<protein>
    <recommendedName>
        <fullName evidence="4">Nucleoside diphosphate kinase-like domain-containing protein</fullName>
    </recommendedName>
</protein>
<keyword evidence="6" id="KW-1185">Reference proteome</keyword>
<dbReference type="GO" id="GO:0006241">
    <property type="term" value="P:CTP biosynthetic process"/>
    <property type="evidence" value="ECO:0007669"/>
    <property type="project" value="InterPro"/>
</dbReference>
<comment type="caution">
    <text evidence="5">The sequence shown here is derived from an EMBL/GenBank/DDBJ whole genome shotgun (WGS) entry which is preliminary data.</text>
</comment>
<dbReference type="PANTHER" id="PTHR46135">
    <property type="entry name" value="NME/NM23 FAMILY MEMBER 8"/>
    <property type="match status" value="1"/>
</dbReference>
<dbReference type="InterPro" id="IPR034907">
    <property type="entry name" value="NDK-like_dom"/>
</dbReference>
<dbReference type="PROSITE" id="PS51374">
    <property type="entry name" value="NDPK_LIKE"/>
    <property type="match status" value="3"/>
</dbReference>
<dbReference type="SMART" id="SM00562">
    <property type="entry name" value="NDK"/>
    <property type="match status" value="3"/>
</dbReference>
<dbReference type="InterPro" id="IPR036850">
    <property type="entry name" value="NDK-like_dom_sf"/>
</dbReference>
<evidence type="ECO:0000313" key="6">
    <source>
        <dbReference type="Proteomes" id="UP000796761"/>
    </source>
</evidence>
<evidence type="ECO:0000256" key="2">
    <source>
        <dbReference type="PROSITE-ProRule" id="PRU00706"/>
    </source>
</evidence>
<dbReference type="InterPro" id="IPR001564">
    <property type="entry name" value="Nucleoside_diP_kinase"/>
</dbReference>
<feature type="domain" description="Nucleoside diphosphate kinase-like" evidence="4">
    <location>
        <begin position="359"/>
        <end position="493"/>
    </location>
</feature>
<dbReference type="Proteomes" id="UP000796761">
    <property type="component" value="Unassembled WGS sequence"/>
</dbReference>
<evidence type="ECO:0000313" key="5">
    <source>
        <dbReference type="EMBL" id="TRZ26618.1"/>
    </source>
</evidence>
<dbReference type="GO" id="GO:0006183">
    <property type="term" value="P:GTP biosynthetic process"/>
    <property type="evidence" value="ECO:0007669"/>
    <property type="project" value="InterPro"/>
</dbReference>
<dbReference type="Gene3D" id="3.30.70.141">
    <property type="entry name" value="Nucleoside diphosphate kinase-like domain"/>
    <property type="match status" value="3"/>
</dbReference>
<reference evidence="5" key="1">
    <citation type="submission" date="2019-04" db="EMBL/GenBank/DDBJ databases">
        <title>Genome assembly of Zosterops borbonicus 15179.</title>
        <authorList>
            <person name="Leroy T."/>
            <person name="Anselmetti Y."/>
            <person name="Tilak M.-K."/>
            <person name="Nabholz B."/>
        </authorList>
    </citation>
    <scope>NUCLEOTIDE SEQUENCE</scope>
    <source>
        <strain evidence="5">HGM_15179</strain>
        <tissue evidence="5">Muscle</tissue>
    </source>
</reference>
<feature type="domain" description="Nucleoside diphosphate kinase-like" evidence="4">
    <location>
        <begin position="223"/>
        <end position="358"/>
    </location>
</feature>
<name>A0A8K1GYT6_9PASS</name>
<evidence type="ECO:0000259" key="4">
    <source>
        <dbReference type="SMART" id="SM00562"/>
    </source>
</evidence>
<dbReference type="PRINTS" id="PR01243">
    <property type="entry name" value="NUCDPKINASE"/>
</dbReference>
<dbReference type="OrthoDB" id="10263751at2759"/>
<organism evidence="5 6">
    <name type="scientific">Zosterops borbonicus</name>
    <dbReference type="NCBI Taxonomy" id="364589"/>
    <lineage>
        <taxon>Eukaryota</taxon>
        <taxon>Metazoa</taxon>
        <taxon>Chordata</taxon>
        <taxon>Craniata</taxon>
        <taxon>Vertebrata</taxon>
        <taxon>Euteleostomi</taxon>
        <taxon>Archelosauria</taxon>
        <taxon>Archosauria</taxon>
        <taxon>Dinosauria</taxon>
        <taxon>Saurischia</taxon>
        <taxon>Theropoda</taxon>
        <taxon>Coelurosauria</taxon>
        <taxon>Aves</taxon>
        <taxon>Neognathae</taxon>
        <taxon>Neoaves</taxon>
        <taxon>Telluraves</taxon>
        <taxon>Australaves</taxon>
        <taxon>Passeriformes</taxon>
        <taxon>Sylvioidea</taxon>
        <taxon>Zosteropidae</taxon>
        <taxon>Zosterops</taxon>
    </lineage>
</organism>
<evidence type="ECO:0000256" key="3">
    <source>
        <dbReference type="RuleBase" id="RU004011"/>
    </source>
</evidence>
<accession>A0A8K1GYT6</accession>
<feature type="domain" description="Nucleoside diphosphate kinase-like" evidence="4">
    <location>
        <begin position="83"/>
        <end position="218"/>
    </location>
</feature>
<dbReference type="EMBL" id="SWJQ01000008">
    <property type="protein sequence ID" value="TRZ26618.1"/>
    <property type="molecule type" value="Genomic_DNA"/>
</dbReference>